<dbReference type="Proteomes" id="UP000550401">
    <property type="component" value="Unassembled WGS sequence"/>
</dbReference>
<organism evidence="1 2">
    <name type="scientific">Dokdonella fugitiva</name>
    <dbReference type="NCBI Taxonomy" id="328517"/>
    <lineage>
        <taxon>Bacteria</taxon>
        <taxon>Pseudomonadati</taxon>
        <taxon>Pseudomonadota</taxon>
        <taxon>Gammaproteobacteria</taxon>
        <taxon>Lysobacterales</taxon>
        <taxon>Rhodanobacteraceae</taxon>
        <taxon>Dokdonella</taxon>
    </lineage>
</organism>
<dbReference type="RefSeq" id="WP_182532897.1">
    <property type="nucleotide sequence ID" value="NZ_JACGXL010000008.1"/>
</dbReference>
<dbReference type="AlphaFoldDB" id="A0A839F9W7"/>
<name>A0A839F9W7_9GAMM</name>
<proteinExistence type="predicted"/>
<protein>
    <submittedName>
        <fullName evidence="1">Uncharacterized protein</fullName>
    </submittedName>
</protein>
<sequence length="231" mass="26194">MARPRELVPGNCYFAVFYYDTDRLLPYVQTLVYRRVDELEDGERTWMFEEADDSIPCGFRDDQLYQVLDLDGLRRALAGLAPDHPLSAPSEAASPVGMDEAVGRELRARAEAFMADPDARALTVTVLFTDDALSLKKRRDGGLEIGFFTHPRCDDEDERLLRLFAEDHVAPHVDYLADRGRTRVLEFALRFAALDDVVDLCGRVFTDIHAMREDDTLTFHMIGEESSSKEA</sequence>
<keyword evidence="2" id="KW-1185">Reference proteome</keyword>
<reference evidence="1 2" key="1">
    <citation type="submission" date="2020-07" db="EMBL/GenBank/DDBJ databases">
        <title>Genomic Encyclopedia of Type Strains, Phase IV (KMG-V): Genome sequencing to study the core and pangenomes of soil and plant-associated prokaryotes.</title>
        <authorList>
            <person name="Whitman W."/>
        </authorList>
    </citation>
    <scope>NUCLEOTIDE SEQUENCE [LARGE SCALE GENOMIC DNA]</scope>
    <source>
        <strain evidence="1 2">RH2WT43</strain>
    </source>
</reference>
<gene>
    <name evidence="1" type="ORF">FHW12_004117</name>
</gene>
<accession>A0A839F9W7</accession>
<evidence type="ECO:0000313" key="1">
    <source>
        <dbReference type="EMBL" id="MBA8889870.1"/>
    </source>
</evidence>
<comment type="caution">
    <text evidence="1">The sequence shown here is derived from an EMBL/GenBank/DDBJ whole genome shotgun (WGS) entry which is preliminary data.</text>
</comment>
<dbReference type="EMBL" id="JACGXL010000008">
    <property type="protein sequence ID" value="MBA8889870.1"/>
    <property type="molecule type" value="Genomic_DNA"/>
</dbReference>
<evidence type="ECO:0000313" key="2">
    <source>
        <dbReference type="Proteomes" id="UP000550401"/>
    </source>
</evidence>